<comment type="subcellular location">
    <subcellularLocation>
        <location evidence="1">Nucleus</location>
    </subcellularLocation>
</comment>
<dbReference type="InterPro" id="IPR036236">
    <property type="entry name" value="Znf_C2H2_sf"/>
</dbReference>
<evidence type="ECO:0000256" key="5">
    <source>
        <dbReference type="ARBA" id="ARBA00022771"/>
    </source>
</evidence>
<feature type="domain" description="C2H2-type" evidence="13">
    <location>
        <begin position="396"/>
        <end position="423"/>
    </location>
</feature>
<evidence type="ECO:0000256" key="6">
    <source>
        <dbReference type="ARBA" id="ARBA00022833"/>
    </source>
</evidence>
<dbReference type="FunFam" id="3.30.160.60:FF:000100">
    <property type="entry name" value="Zinc finger 45-like"/>
    <property type="match status" value="1"/>
</dbReference>
<feature type="domain" description="C2H2-type" evidence="13">
    <location>
        <begin position="282"/>
        <end position="309"/>
    </location>
</feature>
<dbReference type="SMART" id="SM00355">
    <property type="entry name" value="ZnF_C2H2"/>
    <property type="match status" value="11"/>
</dbReference>
<evidence type="ECO:0000256" key="3">
    <source>
        <dbReference type="ARBA" id="ARBA00022723"/>
    </source>
</evidence>
<comment type="similarity">
    <text evidence="2">Belongs to the krueppel C2H2-type zinc-finger protein family.</text>
</comment>
<keyword evidence="7" id="KW-0805">Transcription regulation</keyword>
<dbReference type="Gene3D" id="3.30.160.60">
    <property type="entry name" value="Classic Zinc Finger"/>
    <property type="match status" value="8"/>
</dbReference>
<protein>
    <recommendedName>
        <fullName evidence="13">C2H2-type domain-containing protein</fullName>
    </recommendedName>
</protein>
<dbReference type="GO" id="GO:0000977">
    <property type="term" value="F:RNA polymerase II transcription regulatory region sequence-specific DNA binding"/>
    <property type="evidence" value="ECO:0007669"/>
    <property type="project" value="TreeGrafter"/>
</dbReference>
<dbReference type="SUPFAM" id="SSF57667">
    <property type="entry name" value="beta-beta-alpha zinc fingers"/>
    <property type="match status" value="7"/>
</dbReference>
<evidence type="ECO:0000256" key="9">
    <source>
        <dbReference type="ARBA" id="ARBA00023163"/>
    </source>
</evidence>
<comment type="caution">
    <text evidence="14">The sequence shown here is derived from an EMBL/GenBank/DDBJ whole genome shotgun (WGS) entry which is preliminary data.</text>
</comment>
<keyword evidence="5 11" id="KW-0863">Zinc-finger</keyword>
<dbReference type="Pfam" id="PF00096">
    <property type="entry name" value="zf-C2H2"/>
    <property type="match status" value="3"/>
</dbReference>
<proteinExistence type="inferred from homology"/>
<evidence type="ECO:0000256" key="7">
    <source>
        <dbReference type="ARBA" id="ARBA00023015"/>
    </source>
</evidence>
<feature type="compositionally biased region" description="Polar residues" evidence="12">
    <location>
        <begin position="178"/>
        <end position="189"/>
    </location>
</feature>
<dbReference type="Proteomes" id="UP001497623">
    <property type="component" value="Unassembled WGS sequence"/>
</dbReference>
<dbReference type="AlphaFoldDB" id="A0AAV2RD73"/>
<evidence type="ECO:0000259" key="13">
    <source>
        <dbReference type="PROSITE" id="PS50157"/>
    </source>
</evidence>
<evidence type="ECO:0000256" key="1">
    <source>
        <dbReference type="ARBA" id="ARBA00004123"/>
    </source>
</evidence>
<evidence type="ECO:0000256" key="12">
    <source>
        <dbReference type="SAM" id="MobiDB-lite"/>
    </source>
</evidence>
<reference evidence="14 15" key="1">
    <citation type="submission" date="2024-05" db="EMBL/GenBank/DDBJ databases">
        <authorList>
            <person name="Wallberg A."/>
        </authorList>
    </citation>
    <scope>NUCLEOTIDE SEQUENCE [LARGE SCALE GENOMIC DNA]</scope>
</reference>
<feature type="domain" description="C2H2-type" evidence="13">
    <location>
        <begin position="253"/>
        <end position="281"/>
    </location>
</feature>
<gene>
    <name evidence="14" type="ORF">MNOR_LOCUS22198</name>
</gene>
<dbReference type="InterPro" id="IPR013087">
    <property type="entry name" value="Znf_C2H2_type"/>
</dbReference>
<dbReference type="PROSITE" id="PS50157">
    <property type="entry name" value="ZINC_FINGER_C2H2_2"/>
    <property type="match status" value="9"/>
</dbReference>
<feature type="domain" description="C2H2-type" evidence="13">
    <location>
        <begin position="337"/>
        <end position="364"/>
    </location>
</feature>
<keyword evidence="6" id="KW-0862">Zinc</keyword>
<evidence type="ECO:0000313" key="14">
    <source>
        <dbReference type="EMBL" id="CAL4120913.1"/>
    </source>
</evidence>
<feature type="domain" description="C2H2-type" evidence="13">
    <location>
        <begin position="225"/>
        <end position="252"/>
    </location>
</feature>
<keyword evidence="9" id="KW-0804">Transcription</keyword>
<organism evidence="14 15">
    <name type="scientific">Meganyctiphanes norvegica</name>
    <name type="common">Northern krill</name>
    <name type="synonym">Thysanopoda norvegica</name>
    <dbReference type="NCBI Taxonomy" id="48144"/>
    <lineage>
        <taxon>Eukaryota</taxon>
        <taxon>Metazoa</taxon>
        <taxon>Ecdysozoa</taxon>
        <taxon>Arthropoda</taxon>
        <taxon>Crustacea</taxon>
        <taxon>Multicrustacea</taxon>
        <taxon>Malacostraca</taxon>
        <taxon>Eumalacostraca</taxon>
        <taxon>Eucarida</taxon>
        <taxon>Euphausiacea</taxon>
        <taxon>Euphausiidae</taxon>
        <taxon>Meganyctiphanes</taxon>
    </lineage>
</organism>
<keyword evidence="3" id="KW-0479">Metal-binding</keyword>
<dbReference type="PROSITE" id="PS00028">
    <property type="entry name" value="ZINC_FINGER_C2H2_1"/>
    <property type="match status" value="8"/>
</dbReference>
<dbReference type="PANTHER" id="PTHR24381">
    <property type="entry name" value="ZINC FINGER PROTEIN"/>
    <property type="match status" value="1"/>
</dbReference>
<keyword evidence="15" id="KW-1185">Reference proteome</keyword>
<dbReference type="FunFam" id="3.30.160.60:FF:001156">
    <property type="entry name" value="Zinc finger protein 407"/>
    <property type="match status" value="1"/>
</dbReference>
<feature type="region of interest" description="Disordered" evidence="12">
    <location>
        <begin position="159"/>
        <end position="195"/>
    </location>
</feature>
<accession>A0AAV2RD73</accession>
<evidence type="ECO:0000256" key="8">
    <source>
        <dbReference type="ARBA" id="ARBA00023125"/>
    </source>
</evidence>
<dbReference type="GO" id="GO:0000981">
    <property type="term" value="F:DNA-binding transcription factor activity, RNA polymerase II-specific"/>
    <property type="evidence" value="ECO:0007669"/>
    <property type="project" value="TreeGrafter"/>
</dbReference>
<feature type="domain" description="C2H2-type" evidence="13">
    <location>
        <begin position="196"/>
        <end position="224"/>
    </location>
</feature>
<keyword evidence="4" id="KW-0677">Repeat</keyword>
<dbReference type="GO" id="GO:0005634">
    <property type="term" value="C:nucleus"/>
    <property type="evidence" value="ECO:0007669"/>
    <property type="project" value="UniProtKB-SubCell"/>
</dbReference>
<dbReference type="PANTHER" id="PTHR24381:SF450">
    <property type="entry name" value="GASTRULA ZINC FINGER PROTEIN XLCGF26.1-LIKE-RELATED"/>
    <property type="match status" value="1"/>
</dbReference>
<dbReference type="EMBL" id="CAXKWB010018486">
    <property type="protein sequence ID" value="CAL4120913.1"/>
    <property type="molecule type" value="Genomic_DNA"/>
</dbReference>
<keyword evidence="10" id="KW-0539">Nucleus</keyword>
<evidence type="ECO:0000313" key="15">
    <source>
        <dbReference type="Proteomes" id="UP001497623"/>
    </source>
</evidence>
<evidence type="ECO:0000256" key="4">
    <source>
        <dbReference type="ARBA" id="ARBA00022737"/>
    </source>
</evidence>
<feature type="domain" description="C2H2-type" evidence="13">
    <location>
        <begin position="453"/>
        <end position="480"/>
    </location>
</feature>
<feature type="domain" description="C2H2-type" evidence="13">
    <location>
        <begin position="506"/>
        <end position="533"/>
    </location>
</feature>
<name>A0AAV2RD73_MEGNR</name>
<dbReference type="GO" id="GO:0008270">
    <property type="term" value="F:zinc ion binding"/>
    <property type="evidence" value="ECO:0007669"/>
    <property type="project" value="UniProtKB-KW"/>
</dbReference>
<evidence type="ECO:0000256" key="11">
    <source>
        <dbReference type="PROSITE-ProRule" id="PRU00042"/>
    </source>
</evidence>
<keyword evidence="8" id="KW-0238">DNA-binding</keyword>
<sequence>MSQESNIHNLQNLQNIGDYYGNIPYLQDQRNIIRTVCGFLDMSKSKNDNGMNYTNSLANTVNTILQHDQQQQYSRKYEQLQQVQEVPQNMTTHTINMGNSQPVTYNDAVRFTYENGGRQWQMAVPGHSNSPPKMQSPPTMVPSRSWNAMVPAPALQNTTPTFVKQQPPLTPQPRTFHLSDTPNPRGGSQQKHEKKYECPECGDKFTRNHVMQSHIKVVHYREKAYVCPICFERFGGRSTMKNHILTHTQEKPYKCLQCDYGCNQKGTLLVHVRRHHTKEKPFACNKCHKKFTTKYSLNKHMVTHSDAELINCTLCDYKCRDTKAFQVHIRLHSEKPFRCTFCPRRFSDAEIFKQHQTAHSQRSIRDFKCKLCTYSTKHKHSVAVHMRAHHPGEMPFVCQYCDDRFLLASQLKRHLLVHTGDKVFKCSHCKFVGSRRHYLRQHLLKMHVNRDGMKCGLCEVKFESEGEIRKHMMVHLGRKILTCKTCNYKCFYKNALKTHACKKQRYKCDLCNKNFHGRRVLDKHMKTHQKQEPEDPEPEELKEIENIGGEENLDKLGYGDIPTSIPKDAFKAHHQLNETELKEEVPEFPIVSQDIPIIPQDMTITTHQGPILAQEMTIPTYTNAQNIIYHTQSMPTNLTQTMPANLTQSMPANLTHSMPANLIQSMPANLTRHMQHPQ</sequence>
<dbReference type="FunFam" id="3.30.160.60:FF:000448">
    <property type="entry name" value="RE1-silencing transcription factor A"/>
    <property type="match status" value="1"/>
</dbReference>
<feature type="domain" description="C2H2-type" evidence="13">
    <location>
        <begin position="367"/>
        <end position="395"/>
    </location>
</feature>
<evidence type="ECO:0000256" key="10">
    <source>
        <dbReference type="ARBA" id="ARBA00023242"/>
    </source>
</evidence>
<evidence type="ECO:0000256" key="2">
    <source>
        <dbReference type="ARBA" id="ARBA00006991"/>
    </source>
</evidence>